<protein>
    <recommendedName>
        <fullName evidence="4">DUF4175 domain-containing protein</fullName>
    </recommendedName>
</protein>
<organism evidence="2 3">
    <name type="scientific">Zestomonas insulae</name>
    <dbReference type="NCBI Taxonomy" id="2809017"/>
    <lineage>
        <taxon>Bacteria</taxon>
        <taxon>Pseudomonadati</taxon>
        <taxon>Pseudomonadota</taxon>
        <taxon>Gammaproteobacteria</taxon>
        <taxon>Pseudomonadales</taxon>
        <taxon>Pseudomonadaceae</taxon>
        <taxon>Zestomonas</taxon>
    </lineage>
</organism>
<comment type="caution">
    <text evidence="2">The sequence shown here is derived from an EMBL/GenBank/DDBJ whole genome shotgun (WGS) entry which is preliminary data.</text>
</comment>
<reference evidence="2 3" key="1">
    <citation type="submission" date="2021-02" db="EMBL/GenBank/DDBJ databases">
        <authorList>
            <person name="Lee D.-H."/>
        </authorList>
    </citation>
    <scope>NUCLEOTIDE SEQUENCE [LARGE SCALE GENOMIC DNA]</scope>
    <source>
        <strain evidence="2 3">UL073</strain>
    </source>
</reference>
<dbReference type="EMBL" id="JAFEUP010000005">
    <property type="protein sequence ID" value="MBM7062273.1"/>
    <property type="molecule type" value="Genomic_DNA"/>
</dbReference>
<dbReference type="Proteomes" id="UP000717995">
    <property type="component" value="Unassembled WGS sequence"/>
</dbReference>
<keyword evidence="3" id="KW-1185">Reference proteome</keyword>
<gene>
    <name evidence="2" type="ORF">JQX08_16300</name>
</gene>
<dbReference type="RefSeq" id="WP_205349467.1">
    <property type="nucleotide sequence ID" value="NZ_JAFEUP010000005.1"/>
</dbReference>
<evidence type="ECO:0000313" key="3">
    <source>
        <dbReference type="Proteomes" id="UP000717995"/>
    </source>
</evidence>
<proteinExistence type="predicted"/>
<sequence>MKRQNLWRVFAVPLAIALLGFAGLFAALLGDGAWDALAWLGLGLAAVLGYRALLPRRGPRG</sequence>
<evidence type="ECO:0000313" key="2">
    <source>
        <dbReference type="EMBL" id="MBM7062273.1"/>
    </source>
</evidence>
<accession>A0ABS2IJC5</accession>
<keyword evidence="1" id="KW-0472">Membrane</keyword>
<feature type="transmembrane region" description="Helical" evidence="1">
    <location>
        <begin position="36"/>
        <end position="54"/>
    </location>
</feature>
<evidence type="ECO:0008006" key="4">
    <source>
        <dbReference type="Google" id="ProtNLM"/>
    </source>
</evidence>
<keyword evidence="1" id="KW-0812">Transmembrane</keyword>
<evidence type="ECO:0000256" key="1">
    <source>
        <dbReference type="SAM" id="Phobius"/>
    </source>
</evidence>
<name>A0ABS2IJC5_9GAMM</name>
<keyword evidence="1" id="KW-1133">Transmembrane helix</keyword>